<dbReference type="AlphaFoldDB" id="A0A6C1AZV6"/>
<dbReference type="KEGG" id="azq:G3580_00695"/>
<feature type="transmembrane region" description="Helical" evidence="1">
    <location>
        <begin position="12"/>
        <end position="32"/>
    </location>
</feature>
<reference evidence="2 3" key="1">
    <citation type="submission" date="2020-02" db="EMBL/GenBank/DDBJ databases">
        <title>Nitrogenibacter mangrovi gen. nov., sp. nov. isolated from mangrove sediment, a denitrifying betaproteobacterium.</title>
        <authorList>
            <person name="Liao H."/>
            <person name="Tian Y."/>
        </authorList>
    </citation>
    <scope>NUCLEOTIDE SEQUENCE [LARGE SCALE GENOMIC DNA]</scope>
    <source>
        <strain evidence="2 3">M9-3-2</strain>
    </source>
</reference>
<name>A0A6C1AZV6_9RHOO</name>
<protein>
    <submittedName>
        <fullName evidence="2">Uncharacterized protein</fullName>
    </submittedName>
</protein>
<dbReference type="EMBL" id="CP048836">
    <property type="protein sequence ID" value="QID16269.1"/>
    <property type="molecule type" value="Genomic_DNA"/>
</dbReference>
<feature type="transmembrane region" description="Helical" evidence="1">
    <location>
        <begin position="134"/>
        <end position="155"/>
    </location>
</feature>
<dbReference type="Proteomes" id="UP000501991">
    <property type="component" value="Chromosome"/>
</dbReference>
<accession>A0A6C1AZV6</accession>
<keyword evidence="1" id="KW-0472">Membrane</keyword>
<evidence type="ECO:0000313" key="2">
    <source>
        <dbReference type="EMBL" id="QID16269.1"/>
    </source>
</evidence>
<feature type="transmembrane region" description="Helical" evidence="1">
    <location>
        <begin position="58"/>
        <end position="86"/>
    </location>
</feature>
<keyword evidence="1" id="KW-1133">Transmembrane helix</keyword>
<dbReference type="RefSeq" id="WP_173763437.1">
    <property type="nucleotide sequence ID" value="NZ_CP048836.1"/>
</dbReference>
<evidence type="ECO:0000313" key="3">
    <source>
        <dbReference type="Proteomes" id="UP000501991"/>
    </source>
</evidence>
<feature type="transmembrane region" description="Helical" evidence="1">
    <location>
        <begin position="95"/>
        <end position="114"/>
    </location>
</feature>
<proteinExistence type="predicted"/>
<keyword evidence="3" id="KW-1185">Reference proteome</keyword>
<keyword evidence="1" id="KW-0812">Transmembrane</keyword>
<gene>
    <name evidence="2" type="ORF">G3580_00695</name>
</gene>
<sequence length="165" mass="16902">MKIVQRQAVSSALAGAVVAVILIASPLLGAVLDLARSMFGIAVRNGAFHPIGELFPDAYAFIVHGIGSIVLPASMLAGIGAASLLVCRRVGASRAALLSGFMLAPALAATHIAVGVFHAAQATHLPVGVLARPWAAFSLMLASTFIGACLMVMVAECCARRRSAR</sequence>
<evidence type="ECO:0000256" key="1">
    <source>
        <dbReference type="SAM" id="Phobius"/>
    </source>
</evidence>
<organism evidence="2 3">
    <name type="scientific">Nitrogeniibacter mangrovi</name>
    <dbReference type="NCBI Taxonomy" id="2016596"/>
    <lineage>
        <taxon>Bacteria</taxon>
        <taxon>Pseudomonadati</taxon>
        <taxon>Pseudomonadota</taxon>
        <taxon>Betaproteobacteria</taxon>
        <taxon>Rhodocyclales</taxon>
        <taxon>Zoogloeaceae</taxon>
        <taxon>Nitrogeniibacter</taxon>
    </lineage>
</organism>